<dbReference type="Proteomes" id="UP000214646">
    <property type="component" value="Unassembled WGS sequence"/>
</dbReference>
<evidence type="ECO:0000256" key="3">
    <source>
        <dbReference type="ARBA" id="ARBA00022729"/>
    </source>
</evidence>
<dbReference type="SUPFAM" id="SSF53822">
    <property type="entry name" value="Periplasmic binding protein-like I"/>
    <property type="match status" value="1"/>
</dbReference>
<organism evidence="5 6">
    <name type="scientific">Fimbriiglobus ruber</name>
    <dbReference type="NCBI Taxonomy" id="1908690"/>
    <lineage>
        <taxon>Bacteria</taxon>
        <taxon>Pseudomonadati</taxon>
        <taxon>Planctomycetota</taxon>
        <taxon>Planctomycetia</taxon>
        <taxon>Gemmatales</taxon>
        <taxon>Gemmataceae</taxon>
        <taxon>Fimbriiglobus</taxon>
    </lineage>
</organism>
<gene>
    <name evidence="5" type="ORF">FRUB_04725</name>
</gene>
<dbReference type="InterPro" id="IPR028082">
    <property type="entry name" value="Peripla_BP_I"/>
</dbReference>
<dbReference type="AlphaFoldDB" id="A0A225DIM9"/>
<proteinExistence type="inferred from homology"/>
<protein>
    <submittedName>
        <fullName evidence="5">Ribose/xylose/arabinose/galactoside ABC-type transport system, substrate-binding component</fullName>
    </submittedName>
</protein>
<comment type="similarity">
    <text evidence="2">Belongs to the bacterial solute-binding protein 2 family.</text>
</comment>
<evidence type="ECO:0000256" key="2">
    <source>
        <dbReference type="ARBA" id="ARBA00007639"/>
    </source>
</evidence>
<dbReference type="GO" id="GO:0030313">
    <property type="term" value="C:cell envelope"/>
    <property type="evidence" value="ECO:0007669"/>
    <property type="project" value="UniProtKB-SubCell"/>
</dbReference>
<keyword evidence="6" id="KW-1185">Reference proteome</keyword>
<dbReference type="EMBL" id="NIDE01000007">
    <property type="protein sequence ID" value="OWK40833.1"/>
    <property type="molecule type" value="Genomic_DNA"/>
</dbReference>
<comment type="subcellular location">
    <subcellularLocation>
        <location evidence="1">Cell envelope</location>
    </subcellularLocation>
</comment>
<dbReference type="Gene3D" id="3.40.50.2300">
    <property type="match status" value="2"/>
</dbReference>
<dbReference type="PANTHER" id="PTHR46847:SF1">
    <property type="entry name" value="D-ALLOSE-BINDING PERIPLASMIC PROTEIN-RELATED"/>
    <property type="match status" value="1"/>
</dbReference>
<comment type="caution">
    <text evidence="5">The sequence shown here is derived from an EMBL/GenBank/DDBJ whole genome shotgun (WGS) entry which is preliminary data.</text>
</comment>
<evidence type="ECO:0000313" key="6">
    <source>
        <dbReference type="Proteomes" id="UP000214646"/>
    </source>
</evidence>
<reference evidence="6" key="1">
    <citation type="submission" date="2017-06" db="EMBL/GenBank/DDBJ databases">
        <title>Genome analysis of Fimbriiglobus ruber SP5, the first member of the order Planctomycetales with confirmed chitinolytic capability.</title>
        <authorList>
            <person name="Ravin N.V."/>
            <person name="Rakitin A.L."/>
            <person name="Ivanova A.A."/>
            <person name="Beletsky A.V."/>
            <person name="Kulichevskaya I.S."/>
            <person name="Mardanov A.V."/>
            <person name="Dedysh S.N."/>
        </authorList>
    </citation>
    <scope>NUCLEOTIDE SEQUENCE [LARGE SCALE GENOMIC DNA]</scope>
    <source>
        <strain evidence="6">SP5</strain>
    </source>
</reference>
<dbReference type="Pfam" id="PF13407">
    <property type="entry name" value="Peripla_BP_4"/>
    <property type="match status" value="1"/>
</dbReference>
<name>A0A225DIM9_9BACT</name>
<accession>A0A225DIM9</accession>
<evidence type="ECO:0000259" key="4">
    <source>
        <dbReference type="Pfam" id="PF13407"/>
    </source>
</evidence>
<keyword evidence="3" id="KW-0732">Signal</keyword>
<dbReference type="InterPro" id="IPR025997">
    <property type="entry name" value="SBP_2_dom"/>
</dbReference>
<evidence type="ECO:0000256" key="1">
    <source>
        <dbReference type="ARBA" id="ARBA00004196"/>
    </source>
</evidence>
<evidence type="ECO:0000313" key="5">
    <source>
        <dbReference type="EMBL" id="OWK40833.1"/>
    </source>
</evidence>
<dbReference type="CDD" id="cd06322">
    <property type="entry name" value="PBP1_ABC_sugar_binding-like"/>
    <property type="match status" value="1"/>
</dbReference>
<dbReference type="GO" id="GO:0030246">
    <property type="term" value="F:carbohydrate binding"/>
    <property type="evidence" value="ECO:0007669"/>
    <property type="project" value="UniProtKB-ARBA"/>
</dbReference>
<dbReference type="PANTHER" id="PTHR46847">
    <property type="entry name" value="D-ALLOSE-BINDING PERIPLASMIC PROTEIN-RELATED"/>
    <property type="match status" value="1"/>
</dbReference>
<feature type="domain" description="Periplasmic binding protein" evidence="4">
    <location>
        <begin position="4"/>
        <end position="250"/>
    </location>
</feature>
<sequence length="274" mass="28740">MEIADNLREEAVKHGFDVIVVSGENDVARQDKQLNDFVARNVDAIVLSPCDSKSIGPAIRAANAAGIPVFTVDIAVLAPDAKVVTHIATDNYAGGKQAGEAMIEALGGRGGKVGVLDLKAVESCILRVKGFKEVIDANNQKPGAAKIEIVSELPCGGAKDQGYKSAEDMLQAHADLAAIFAINDPAALGARAALEKAGKAERIKLIGFDGQPEGKRAIAAGKIYADPIQYPDKIGRTAATVIAKYFDGEEVAPEVLIPTALYRKADGERDGLKP</sequence>